<feature type="compositionally biased region" description="Basic and acidic residues" evidence="1">
    <location>
        <begin position="247"/>
        <end position="263"/>
    </location>
</feature>
<name>A0AAD6U1K7_9AGAR</name>
<keyword evidence="3" id="KW-1185">Reference proteome</keyword>
<dbReference type="AlphaFoldDB" id="A0AAD6U1K7"/>
<gene>
    <name evidence="2" type="ORF">B0H15DRAFT_986551</name>
</gene>
<reference evidence="2" key="1">
    <citation type="submission" date="2023-03" db="EMBL/GenBank/DDBJ databases">
        <title>Massive genome expansion in bonnet fungi (Mycena s.s.) driven by repeated elements and novel gene families across ecological guilds.</title>
        <authorList>
            <consortium name="Lawrence Berkeley National Laboratory"/>
            <person name="Harder C.B."/>
            <person name="Miyauchi S."/>
            <person name="Viragh M."/>
            <person name="Kuo A."/>
            <person name="Thoen E."/>
            <person name="Andreopoulos B."/>
            <person name="Lu D."/>
            <person name="Skrede I."/>
            <person name="Drula E."/>
            <person name="Henrissat B."/>
            <person name="Morin E."/>
            <person name="Kohler A."/>
            <person name="Barry K."/>
            <person name="LaButti K."/>
            <person name="Morin E."/>
            <person name="Salamov A."/>
            <person name="Lipzen A."/>
            <person name="Mereny Z."/>
            <person name="Hegedus B."/>
            <person name="Baldrian P."/>
            <person name="Stursova M."/>
            <person name="Weitz H."/>
            <person name="Taylor A."/>
            <person name="Grigoriev I.V."/>
            <person name="Nagy L.G."/>
            <person name="Martin F."/>
            <person name="Kauserud H."/>
        </authorList>
    </citation>
    <scope>NUCLEOTIDE SEQUENCE</scope>
    <source>
        <strain evidence="2">CBHHK173m</strain>
    </source>
</reference>
<feature type="region of interest" description="Disordered" evidence="1">
    <location>
        <begin position="226"/>
        <end position="274"/>
    </location>
</feature>
<protein>
    <submittedName>
        <fullName evidence="2">Uncharacterized protein</fullName>
    </submittedName>
</protein>
<evidence type="ECO:0000313" key="3">
    <source>
        <dbReference type="Proteomes" id="UP001222325"/>
    </source>
</evidence>
<evidence type="ECO:0000313" key="2">
    <source>
        <dbReference type="EMBL" id="KAJ7086409.1"/>
    </source>
</evidence>
<evidence type="ECO:0000256" key="1">
    <source>
        <dbReference type="SAM" id="MobiDB-lite"/>
    </source>
</evidence>
<proteinExistence type="predicted"/>
<dbReference type="Proteomes" id="UP001222325">
    <property type="component" value="Unassembled WGS sequence"/>
</dbReference>
<sequence length="274" mass="29852">MSSAFLHGIAVLENPRVIPKSKTVVFDAQLFLPSSEPALIGTLRYFNDHNIQLPDVCCCSVDVRVARSISTVETYSQTLSPLDYHIMGDIIMLRPLGPPEGFDLAHQSVVTICGVPNNINSDDATFNLTAEQYVSATKSSEVFPTRCLIPDIAKFKKYKPIPAKGRSVSVLGYLTGLERNEDKTVKHFIIDVDSVTFLGPAGLTAPKAEESPKKISDGTPARLKFTGFFGSQGQADSGEPPSKKRKSGDDRAVDETEVQDKGEGPSNGRRQTRH</sequence>
<comment type="caution">
    <text evidence="2">The sequence shown here is derived from an EMBL/GenBank/DDBJ whole genome shotgun (WGS) entry which is preliminary data.</text>
</comment>
<organism evidence="2 3">
    <name type="scientific">Mycena belliarum</name>
    <dbReference type="NCBI Taxonomy" id="1033014"/>
    <lineage>
        <taxon>Eukaryota</taxon>
        <taxon>Fungi</taxon>
        <taxon>Dikarya</taxon>
        <taxon>Basidiomycota</taxon>
        <taxon>Agaricomycotina</taxon>
        <taxon>Agaricomycetes</taxon>
        <taxon>Agaricomycetidae</taxon>
        <taxon>Agaricales</taxon>
        <taxon>Marasmiineae</taxon>
        <taxon>Mycenaceae</taxon>
        <taxon>Mycena</taxon>
    </lineage>
</organism>
<dbReference type="EMBL" id="JARJCN010000031">
    <property type="protein sequence ID" value="KAJ7086409.1"/>
    <property type="molecule type" value="Genomic_DNA"/>
</dbReference>
<accession>A0AAD6U1K7</accession>